<proteinExistence type="predicted"/>
<evidence type="ECO:0000313" key="1">
    <source>
        <dbReference type="EMBL" id="XDJ02999.1"/>
    </source>
</evidence>
<organism evidence="1">
    <name type="scientific">Klebsiella phage JLBP1001</name>
    <dbReference type="NCBI Taxonomy" id="3236746"/>
    <lineage>
        <taxon>Viruses</taxon>
        <taxon>Duplodnaviria</taxon>
        <taxon>Heunggongvirae</taxon>
        <taxon>Uroviricota</taxon>
        <taxon>Caudoviricetes</taxon>
        <taxon>Drexlerviridae</taxon>
        <taxon>Webervirus</taxon>
    </lineage>
</organism>
<accession>A0AB39C8F2</accession>
<reference evidence="1" key="1">
    <citation type="submission" date="2024-07" db="EMBL/GenBank/DDBJ databases">
        <authorList>
            <person name="Dou L."/>
            <person name="Ren J."/>
        </authorList>
    </citation>
    <scope>NUCLEOTIDE SEQUENCE</scope>
</reference>
<gene>
    <name evidence="1" type="ORF">SSTEPNWQ_CDS0030</name>
</gene>
<evidence type="ECO:0008006" key="2">
    <source>
        <dbReference type="Google" id="ProtNLM"/>
    </source>
</evidence>
<protein>
    <recommendedName>
        <fullName evidence="2">Secreted protein</fullName>
    </recommendedName>
</protein>
<name>A0AB39C8F2_9CAUD</name>
<dbReference type="EMBL" id="PP973870">
    <property type="protein sequence ID" value="XDJ02999.1"/>
    <property type="molecule type" value="Genomic_DNA"/>
</dbReference>
<sequence length="75" mass="8527">MIAFDCFILCNGFWSVSGFATNCINVCTMHAICRSKLAELELCFANIYVVWECWGGIILPKNCAKNDQYKPIIDR</sequence>